<keyword evidence="3" id="KW-1185">Reference proteome</keyword>
<accession>A0ABS4UWZ5</accession>
<proteinExistence type="predicted"/>
<dbReference type="Gene3D" id="2.60.120.260">
    <property type="entry name" value="Galactose-binding domain-like"/>
    <property type="match status" value="1"/>
</dbReference>
<reference evidence="2 3" key="1">
    <citation type="submission" date="2021-03" db="EMBL/GenBank/DDBJ databases">
        <title>Sequencing the genomes of 1000 actinobacteria strains.</title>
        <authorList>
            <person name="Klenk H.-P."/>
        </authorList>
    </citation>
    <scope>NUCLEOTIDE SEQUENCE [LARGE SCALE GENOMIC DNA]</scope>
    <source>
        <strain evidence="2 3">DSM 18824</strain>
    </source>
</reference>
<protein>
    <recommendedName>
        <fullName evidence="1">SGNH hydrolase-type esterase N-terminal domain-containing protein</fullName>
    </recommendedName>
</protein>
<dbReference type="Pfam" id="PF14607">
    <property type="entry name" value="GxDLY"/>
    <property type="match status" value="1"/>
</dbReference>
<dbReference type="Proteomes" id="UP000755585">
    <property type="component" value="Unassembled WGS sequence"/>
</dbReference>
<dbReference type="EMBL" id="JAGINT010000002">
    <property type="protein sequence ID" value="MBP2356138.1"/>
    <property type="molecule type" value="Genomic_DNA"/>
</dbReference>
<evidence type="ECO:0000313" key="2">
    <source>
        <dbReference type="EMBL" id="MBP2356138.1"/>
    </source>
</evidence>
<name>A0ABS4UWZ5_9ACTN</name>
<sequence>MLKAAGVSGAGLIAAGRLDGASAAVPSGTGALAPGAEPAIDGDVVWYDVAGWGVEGKGWSDTNGFYDRLPARAEAMVRPPVWSLSRQSAGMAARFETDSTRFDVRYRLSSSRIAMPHMPATGVS</sequence>
<evidence type="ECO:0000259" key="1">
    <source>
        <dbReference type="Pfam" id="PF14607"/>
    </source>
</evidence>
<feature type="domain" description="SGNH hydrolase-type esterase N-terminal" evidence="1">
    <location>
        <begin position="45"/>
        <end position="124"/>
    </location>
</feature>
<evidence type="ECO:0000313" key="3">
    <source>
        <dbReference type="Proteomes" id="UP000755585"/>
    </source>
</evidence>
<comment type="caution">
    <text evidence="2">The sequence shown here is derived from an EMBL/GenBank/DDBJ whole genome shotgun (WGS) entry which is preliminary data.</text>
</comment>
<gene>
    <name evidence="2" type="ORF">JOF29_007248</name>
</gene>
<organism evidence="2 3">
    <name type="scientific">Kribbella aluminosa</name>
    <dbReference type="NCBI Taxonomy" id="416017"/>
    <lineage>
        <taxon>Bacteria</taxon>
        <taxon>Bacillati</taxon>
        <taxon>Actinomycetota</taxon>
        <taxon>Actinomycetes</taxon>
        <taxon>Propionibacteriales</taxon>
        <taxon>Kribbellaceae</taxon>
        <taxon>Kribbella</taxon>
    </lineage>
</organism>
<dbReference type="InterPro" id="IPR032740">
    <property type="entry name" value="GxDLY"/>
</dbReference>